<accession>A0A830CQY5</accession>
<dbReference type="Proteomes" id="UP000653305">
    <property type="component" value="Unassembled WGS sequence"/>
</dbReference>
<proteinExistence type="predicted"/>
<dbReference type="PANTHER" id="PTHR47876:SF2">
    <property type="entry name" value="GCN5-RELATED N-ACETYLTRANSFERASE 7, CHLOROPLASTIC"/>
    <property type="match status" value="1"/>
</dbReference>
<dbReference type="CDD" id="cd04301">
    <property type="entry name" value="NAT_SF"/>
    <property type="match status" value="1"/>
</dbReference>
<evidence type="ECO:0000313" key="3">
    <source>
        <dbReference type="Proteomes" id="UP000653305"/>
    </source>
</evidence>
<feature type="domain" description="N-acetyltransferase" evidence="1">
    <location>
        <begin position="109"/>
        <end position="274"/>
    </location>
</feature>
<evidence type="ECO:0000313" key="2">
    <source>
        <dbReference type="EMBL" id="GFQ01410.1"/>
    </source>
</evidence>
<name>A0A830CQY5_9LAMI</name>
<dbReference type="EMBL" id="BMAC01000679">
    <property type="protein sequence ID" value="GFQ01410.1"/>
    <property type="molecule type" value="Genomic_DNA"/>
</dbReference>
<dbReference type="GO" id="GO:0009507">
    <property type="term" value="C:chloroplast"/>
    <property type="evidence" value="ECO:0007669"/>
    <property type="project" value="TreeGrafter"/>
</dbReference>
<keyword evidence="3" id="KW-1185">Reference proteome</keyword>
<dbReference type="GO" id="GO:0016747">
    <property type="term" value="F:acyltransferase activity, transferring groups other than amino-acyl groups"/>
    <property type="evidence" value="ECO:0007669"/>
    <property type="project" value="InterPro"/>
</dbReference>
<dbReference type="OrthoDB" id="41532at2759"/>
<organism evidence="2 3">
    <name type="scientific">Phtheirospermum japonicum</name>
    <dbReference type="NCBI Taxonomy" id="374723"/>
    <lineage>
        <taxon>Eukaryota</taxon>
        <taxon>Viridiplantae</taxon>
        <taxon>Streptophyta</taxon>
        <taxon>Embryophyta</taxon>
        <taxon>Tracheophyta</taxon>
        <taxon>Spermatophyta</taxon>
        <taxon>Magnoliopsida</taxon>
        <taxon>eudicotyledons</taxon>
        <taxon>Gunneridae</taxon>
        <taxon>Pentapetalae</taxon>
        <taxon>asterids</taxon>
        <taxon>lamiids</taxon>
        <taxon>Lamiales</taxon>
        <taxon>Orobanchaceae</taxon>
        <taxon>Orobanchaceae incertae sedis</taxon>
        <taxon>Phtheirospermum</taxon>
    </lineage>
</organism>
<dbReference type="FunFam" id="3.40.630.30:FF:000231">
    <property type="entry name" value="uncharacterized protein LOC106768637"/>
    <property type="match status" value="1"/>
</dbReference>
<evidence type="ECO:0000259" key="1">
    <source>
        <dbReference type="PROSITE" id="PS51186"/>
    </source>
</evidence>
<dbReference type="AlphaFoldDB" id="A0A830CQY5"/>
<comment type="caution">
    <text evidence="2">The sequence shown here is derived from an EMBL/GenBank/DDBJ whole genome shotgun (WGS) entry which is preliminary data.</text>
</comment>
<protein>
    <recommendedName>
        <fullName evidence="1">N-acetyltransferase domain-containing protein</fullName>
    </recommendedName>
</protein>
<dbReference type="InterPro" id="IPR000182">
    <property type="entry name" value="GNAT_dom"/>
</dbReference>
<dbReference type="PANTHER" id="PTHR47876">
    <property type="entry name" value="OS08G0260000 PROTEIN"/>
    <property type="match status" value="1"/>
</dbReference>
<dbReference type="Pfam" id="PF00583">
    <property type="entry name" value="Acetyltransf_1"/>
    <property type="match status" value="1"/>
</dbReference>
<dbReference type="PROSITE" id="PS51186">
    <property type="entry name" value="GNAT"/>
    <property type="match status" value="1"/>
</dbReference>
<sequence length="311" mass="34732">MAVQIQSPFLHPQHAFRNLLAKHIYAAAAVSPSFLRRGPALRSPGLYCHLSDHQITPQLEIPPRTSRIDRSSLSVAETCLEAELWAAACLRVRTFYDFNQQTFGIEDHKRYLAEREFEALKERVAGRRKGFKRVSCINATLPMSVVLDASDDLCASCKFSQSGEDRVVVGTLDLNQCISLPDEITGMKPKGIGADFARAYISNVCVATELHRNGLGYELIAQSKKVAEDWGISDLYVHVAVDNEVAKNLYIKSGFTLESDEPAWQARFLDRPRRLLLWTGEQIGLIRFTLTSYLKAMMAQVGTALLSKQAV</sequence>
<dbReference type="InterPro" id="IPR016181">
    <property type="entry name" value="Acyl_CoA_acyltransferase"/>
</dbReference>
<gene>
    <name evidence="2" type="ORF">PHJA_002284900</name>
</gene>
<reference evidence="2" key="1">
    <citation type="submission" date="2020-07" db="EMBL/GenBank/DDBJ databases">
        <title>Ethylene signaling mediates host invasion by parasitic plants.</title>
        <authorList>
            <person name="Yoshida S."/>
        </authorList>
    </citation>
    <scope>NUCLEOTIDE SEQUENCE</scope>
    <source>
        <strain evidence="2">Okayama</strain>
    </source>
</reference>
<dbReference type="Gene3D" id="3.40.630.30">
    <property type="match status" value="1"/>
</dbReference>
<dbReference type="SUPFAM" id="SSF55729">
    <property type="entry name" value="Acyl-CoA N-acyltransferases (Nat)"/>
    <property type="match status" value="1"/>
</dbReference>